<evidence type="ECO:0000313" key="2">
    <source>
        <dbReference type="EMBL" id="POS77394.1"/>
    </source>
</evidence>
<feature type="region of interest" description="Disordered" evidence="1">
    <location>
        <begin position="278"/>
        <end position="315"/>
    </location>
</feature>
<feature type="compositionally biased region" description="Polar residues" evidence="1">
    <location>
        <begin position="516"/>
        <end position="528"/>
    </location>
</feature>
<feature type="compositionally biased region" description="Gly residues" evidence="1">
    <location>
        <begin position="473"/>
        <end position="494"/>
    </location>
</feature>
<evidence type="ECO:0000313" key="3">
    <source>
        <dbReference type="Proteomes" id="UP000094444"/>
    </source>
</evidence>
<feature type="compositionally biased region" description="Pro residues" evidence="1">
    <location>
        <begin position="82"/>
        <end position="96"/>
    </location>
</feature>
<dbReference type="InParanoid" id="A0A2P5I4J8"/>
<sequence>MSYSSSNFKMVENRKYNDEEIKFVISRVHAGWEPEVIAKAFKQHFGEYWANREFTKKQVAYIRTTYKPPPGLLKAYTGPIPEFAPSPEPEESPQPTPSTAGRRRRHAVGPARNSASSNHTPVAQTHMSQTPMSQTPMSQTPMYEQQAGSPVAGPPRKRQRTQAPMPSVEGGSGQGEGYVLHGGMNNNNHNIRDVLNQPQLPAFVDLMDNAMEQLGGDQVLRKDGLEPYRPGRPLPVADVEADADEAILLPNYLDIHPNIPVQSIERHRSVAPGGVCGGGGGGNNAPNSGFPTPHQHHQHHQHHPQRNNNNNPARNLFPAPYTQRGAVARDDPHGVWYFNPHDSCQIWLGHRHDFGGGVWFTSEISVWMSLMAMQHTEGIGFMLGVATAVEHILNTPGRRYYESRGVDPQDLMQQAARLVRNYIPREVLDEDNFRAPDPIETSRFTETNQRLPAGNFYDPFHRRVVQYDMSNRGGAGIQGGGAGQQGDGGNGGVGSSMPSRQGTVAPPHPPVHIGQPTATPWSGRPSHQGNGAPGPGPSNP</sequence>
<feature type="compositionally biased region" description="Basic residues" evidence="1">
    <location>
        <begin position="294"/>
        <end position="305"/>
    </location>
</feature>
<reference evidence="2" key="1">
    <citation type="submission" date="2017-09" db="EMBL/GenBank/DDBJ databases">
        <title>Polyketide synthases of a Diaporthe helianthi virulent isolate.</title>
        <authorList>
            <person name="Baroncelli R."/>
        </authorList>
    </citation>
    <scope>NUCLEOTIDE SEQUENCE [LARGE SCALE GENOMIC DNA]</scope>
    <source>
        <strain evidence="2">7/96</strain>
    </source>
</reference>
<comment type="caution">
    <text evidence="2">The sequence shown here is derived from an EMBL/GenBank/DDBJ whole genome shotgun (WGS) entry which is preliminary data.</text>
</comment>
<name>A0A2P5I4J8_DIAHE</name>
<evidence type="ECO:0000256" key="1">
    <source>
        <dbReference type="SAM" id="MobiDB-lite"/>
    </source>
</evidence>
<dbReference type="AlphaFoldDB" id="A0A2P5I4J8"/>
<accession>A0A2P5I4J8</accession>
<dbReference type="Proteomes" id="UP000094444">
    <property type="component" value="Unassembled WGS sequence"/>
</dbReference>
<feature type="compositionally biased region" description="Polar residues" evidence="1">
    <location>
        <begin position="113"/>
        <end position="148"/>
    </location>
</feature>
<proteinExistence type="predicted"/>
<organism evidence="2 3">
    <name type="scientific">Diaporthe helianthi</name>
    <dbReference type="NCBI Taxonomy" id="158607"/>
    <lineage>
        <taxon>Eukaryota</taxon>
        <taxon>Fungi</taxon>
        <taxon>Dikarya</taxon>
        <taxon>Ascomycota</taxon>
        <taxon>Pezizomycotina</taxon>
        <taxon>Sordariomycetes</taxon>
        <taxon>Sordariomycetidae</taxon>
        <taxon>Diaporthales</taxon>
        <taxon>Diaporthaceae</taxon>
        <taxon>Diaporthe</taxon>
    </lineage>
</organism>
<feature type="region of interest" description="Disordered" evidence="1">
    <location>
        <begin position="71"/>
        <end position="176"/>
    </location>
</feature>
<feature type="region of interest" description="Disordered" evidence="1">
    <location>
        <begin position="471"/>
        <end position="540"/>
    </location>
</feature>
<dbReference type="EMBL" id="MAVT02000274">
    <property type="protein sequence ID" value="POS77394.1"/>
    <property type="molecule type" value="Genomic_DNA"/>
</dbReference>
<protein>
    <submittedName>
        <fullName evidence="2">Uncharacterized protein</fullName>
    </submittedName>
</protein>
<keyword evidence="3" id="KW-1185">Reference proteome</keyword>
<dbReference type="OrthoDB" id="5238642at2759"/>
<gene>
    <name evidence="2" type="ORF">DHEL01_v204220</name>
</gene>